<comment type="caution">
    <text evidence="2">The sequence shown here is derived from an EMBL/GenBank/DDBJ whole genome shotgun (WGS) entry which is preliminary data.</text>
</comment>
<evidence type="ECO:0000256" key="1">
    <source>
        <dbReference type="SAM" id="MobiDB-lite"/>
    </source>
</evidence>
<accession>A0A9N8EVF0</accession>
<gene>
    <name evidence="2" type="ORF">SEMRO_1992_G309860.1</name>
</gene>
<keyword evidence="3" id="KW-1185">Reference proteome</keyword>
<dbReference type="AlphaFoldDB" id="A0A9N8EVF0"/>
<reference evidence="2" key="1">
    <citation type="submission" date="2020-06" db="EMBL/GenBank/DDBJ databases">
        <authorList>
            <consortium name="Plant Systems Biology data submission"/>
        </authorList>
    </citation>
    <scope>NUCLEOTIDE SEQUENCE</scope>
    <source>
        <strain evidence="2">D6</strain>
    </source>
</reference>
<feature type="region of interest" description="Disordered" evidence="1">
    <location>
        <begin position="273"/>
        <end position="309"/>
    </location>
</feature>
<sequence>MSFVETAAEQLNIHFSAPRETQYQFKTLGRFASPLCALNGSLTLRDLACMHPDLYEGRKPRSQPNCTHRKIRTPLEHREHFAEVRSLSHKGLTRYVKESILNQINTVDLENDVECEIVPNQLPRSNADQAWDNWVIAGMTEENEEDFDDAVKDIKNSVEELESFVRDELAQLDALQGVPCLHTKHEPFCLAAYATFASFYGRANVTVSACDLAQQIIEDFALGVAVKPFFVKRQEHVPVLCHLVIGKHNGTTIASFPSLQWREDDIAGLAETAISKSSTGTNGEDTDSEDSLWFPTESDEEDGNNGDEQMRSYSFCTRYGYWWSEA</sequence>
<dbReference type="EMBL" id="CAICTM010001990">
    <property type="protein sequence ID" value="CAB9527418.1"/>
    <property type="molecule type" value="Genomic_DNA"/>
</dbReference>
<dbReference type="Proteomes" id="UP001153069">
    <property type="component" value="Unassembled WGS sequence"/>
</dbReference>
<protein>
    <submittedName>
        <fullName evidence="2">Uncharacterized protein</fullName>
    </submittedName>
</protein>
<evidence type="ECO:0000313" key="3">
    <source>
        <dbReference type="Proteomes" id="UP001153069"/>
    </source>
</evidence>
<feature type="compositionally biased region" description="Polar residues" evidence="1">
    <location>
        <begin position="274"/>
        <end position="283"/>
    </location>
</feature>
<name>A0A9N8EVF0_9STRA</name>
<organism evidence="2 3">
    <name type="scientific">Seminavis robusta</name>
    <dbReference type="NCBI Taxonomy" id="568900"/>
    <lineage>
        <taxon>Eukaryota</taxon>
        <taxon>Sar</taxon>
        <taxon>Stramenopiles</taxon>
        <taxon>Ochrophyta</taxon>
        <taxon>Bacillariophyta</taxon>
        <taxon>Bacillariophyceae</taxon>
        <taxon>Bacillariophycidae</taxon>
        <taxon>Naviculales</taxon>
        <taxon>Naviculaceae</taxon>
        <taxon>Seminavis</taxon>
    </lineage>
</organism>
<evidence type="ECO:0000313" key="2">
    <source>
        <dbReference type="EMBL" id="CAB9527418.1"/>
    </source>
</evidence>
<proteinExistence type="predicted"/>